<dbReference type="InterPro" id="IPR050449">
    <property type="entry name" value="Ephrin_rcpt_TKs"/>
</dbReference>
<evidence type="ECO:0000313" key="24">
    <source>
        <dbReference type="EMBL" id="KAI2663796.1"/>
    </source>
</evidence>
<evidence type="ECO:0000313" key="25">
    <source>
        <dbReference type="Proteomes" id="UP000830375"/>
    </source>
</evidence>
<dbReference type="EC" id="2.7.10.1" evidence="2"/>
<gene>
    <name evidence="24" type="ORF">H4Q32_012401</name>
</gene>
<dbReference type="SUPFAM" id="SSF56112">
    <property type="entry name" value="Protein kinase-like (PK-like)"/>
    <property type="match status" value="1"/>
</dbReference>
<dbReference type="SMART" id="SM01411">
    <property type="entry name" value="Ephrin_rec_like"/>
    <property type="match status" value="1"/>
</dbReference>
<dbReference type="SMART" id="SM00219">
    <property type="entry name" value="TyrKc"/>
    <property type="match status" value="1"/>
</dbReference>
<dbReference type="Pfam" id="PF07714">
    <property type="entry name" value="PK_Tyr_Ser-Thr"/>
    <property type="match status" value="1"/>
</dbReference>
<feature type="domain" description="Fibronectin type-III" evidence="22">
    <location>
        <begin position="296"/>
        <end position="400"/>
    </location>
</feature>
<dbReference type="SMART" id="SM00060">
    <property type="entry name" value="FN3"/>
    <property type="match status" value="2"/>
</dbReference>
<dbReference type="Gene3D" id="1.10.150.50">
    <property type="entry name" value="Transcription Factor, Ets-1"/>
    <property type="match status" value="1"/>
</dbReference>
<dbReference type="PROSITE" id="PS00109">
    <property type="entry name" value="PROTEIN_KINASE_TYR"/>
    <property type="match status" value="1"/>
</dbReference>
<feature type="domain" description="SAM" evidence="21">
    <location>
        <begin position="829"/>
        <end position="893"/>
    </location>
</feature>
<keyword evidence="8 18" id="KW-0547">Nucleotide-binding</keyword>
<dbReference type="Pfam" id="PF14575">
    <property type="entry name" value="EphA2_TM"/>
    <property type="match status" value="1"/>
</dbReference>
<dbReference type="Gene3D" id="2.10.50.10">
    <property type="entry name" value="Tumor Necrosis Factor Receptor, subunit A, domain 2"/>
    <property type="match status" value="1"/>
</dbReference>
<evidence type="ECO:0000256" key="17">
    <source>
        <dbReference type="ARBA" id="ARBA00023180"/>
    </source>
</evidence>
<evidence type="ECO:0000259" key="22">
    <source>
        <dbReference type="PROSITE" id="PS50853"/>
    </source>
</evidence>
<comment type="caution">
    <text evidence="24">The sequence shown here is derived from an EMBL/GenBank/DDBJ whole genome shotgun (WGS) entry which is preliminary data.</text>
</comment>
<keyword evidence="15" id="KW-0829">Tyrosine-protein kinase</keyword>
<dbReference type="Pfam" id="PF00041">
    <property type="entry name" value="fn3"/>
    <property type="match status" value="2"/>
</dbReference>
<name>A0ABQ8MML8_LABRO</name>
<comment type="subcellular location">
    <subcellularLocation>
        <location evidence="1">Cell membrane</location>
        <topology evidence="1">Single-pass type I membrane protein</topology>
    </subcellularLocation>
</comment>
<accession>A0ABQ8MML8</accession>
<evidence type="ECO:0000256" key="7">
    <source>
        <dbReference type="ARBA" id="ARBA00022737"/>
    </source>
</evidence>
<dbReference type="InterPro" id="IPR013761">
    <property type="entry name" value="SAM/pointed_sf"/>
</dbReference>
<evidence type="ECO:0000256" key="6">
    <source>
        <dbReference type="ARBA" id="ARBA00022692"/>
    </source>
</evidence>
<dbReference type="InterPro" id="IPR036116">
    <property type="entry name" value="FN3_sf"/>
</dbReference>
<reference evidence="24 25" key="1">
    <citation type="submission" date="2022-01" db="EMBL/GenBank/DDBJ databases">
        <title>A high-quality chromosome-level genome assembly of rohu carp, Labeo rohita.</title>
        <authorList>
            <person name="Arick M.A. II"/>
            <person name="Hsu C.-Y."/>
            <person name="Magbanua Z."/>
            <person name="Pechanova O."/>
            <person name="Grover C."/>
            <person name="Miller E."/>
            <person name="Thrash A."/>
            <person name="Ezzel L."/>
            <person name="Alam S."/>
            <person name="Benzie J."/>
            <person name="Hamilton M."/>
            <person name="Karsi A."/>
            <person name="Lawrence M.L."/>
            <person name="Peterson D.G."/>
        </authorList>
    </citation>
    <scope>NUCLEOTIDE SEQUENCE [LARGE SCALE GENOMIC DNA]</scope>
    <source>
        <strain evidence="25">BAU-BD-2019</strain>
        <tissue evidence="24">Blood</tissue>
    </source>
</reference>
<evidence type="ECO:0000256" key="12">
    <source>
        <dbReference type="ARBA" id="ARBA00022889"/>
    </source>
</evidence>
<proteinExistence type="predicted"/>
<keyword evidence="5" id="KW-0808">Transferase</keyword>
<keyword evidence="13 19" id="KW-1133">Transmembrane helix</keyword>
<keyword evidence="4" id="KW-0037">Angiogenesis</keyword>
<organism evidence="24 25">
    <name type="scientific">Labeo rohita</name>
    <name type="common">Indian major carp</name>
    <name type="synonym">Cyprinus rohita</name>
    <dbReference type="NCBI Taxonomy" id="84645"/>
    <lineage>
        <taxon>Eukaryota</taxon>
        <taxon>Metazoa</taxon>
        <taxon>Chordata</taxon>
        <taxon>Craniata</taxon>
        <taxon>Vertebrata</taxon>
        <taxon>Euteleostomi</taxon>
        <taxon>Actinopterygii</taxon>
        <taxon>Neopterygii</taxon>
        <taxon>Teleostei</taxon>
        <taxon>Ostariophysi</taxon>
        <taxon>Cypriniformes</taxon>
        <taxon>Cyprinidae</taxon>
        <taxon>Labeoninae</taxon>
        <taxon>Labeonini</taxon>
        <taxon>Labeo</taxon>
    </lineage>
</organism>
<dbReference type="PROSITE" id="PS50105">
    <property type="entry name" value="SAM_DOMAIN"/>
    <property type="match status" value="1"/>
</dbReference>
<evidence type="ECO:0000256" key="5">
    <source>
        <dbReference type="ARBA" id="ARBA00022679"/>
    </source>
</evidence>
<dbReference type="PANTHER" id="PTHR46877">
    <property type="entry name" value="EPH RECEPTOR A5"/>
    <property type="match status" value="1"/>
</dbReference>
<dbReference type="SUPFAM" id="SSF49265">
    <property type="entry name" value="Fibronectin type III"/>
    <property type="match status" value="1"/>
</dbReference>
<evidence type="ECO:0000256" key="18">
    <source>
        <dbReference type="PROSITE-ProRule" id="PRU10141"/>
    </source>
</evidence>
<evidence type="ECO:0000256" key="8">
    <source>
        <dbReference type="ARBA" id="ARBA00022741"/>
    </source>
</evidence>
<dbReference type="Gene3D" id="3.30.200.20">
    <property type="entry name" value="Phosphorylase Kinase, domain 1"/>
    <property type="match status" value="1"/>
</dbReference>
<evidence type="ECO:0000256" key="4">
    <source>
        <dbReference type="ARBA" id="ARBA00022657"/>
    </source>
</evidence>
<evidence type="ECO:0000259" key="23">
    <source>
        <dbReference type="PROSITE" id="PS51550"/>
    </source>
</evidence>
<evidence type="ECO:0000256" key="1">
    <source>
        <dbReference type="ARBA" id="ARBA00004251"/>
    </source>
</evidence>
<evidence type="ECO:0000256" key="10">
    <source>
        <dbReference type="ARBA" id="ARBA00022840"/>
    </source>
</evidence>
<dbReference type="Gene3D" id="1.10.510.10">
    <property type="entry name" value="Transferase(Phosphotransferase) domain 1"/>
    <property type="match status" value="2"/>
</dbReference>
<evidence type="ECO:0000256" key="14">
    <source>
        <dbReference type="ARBA" id="ARBA00023136"/>
    </source>
</evidence>
<dbReference type="InterPro" id="IPR027936">
    <property type="entry name" value="Eph_TM"/>
</dbReference>
<dbReference type="PROSITE" id="PS51550">
    <property type="entry name" value="EPH_LBD"/>
    <property type="match status" value="1"/>
</dbReference>
<evidence type="ECO:0000256" key="2">
    <source>
        <dbReference type="ARBA" id="ARBA00011902"/>
    </source>
</evidence>
<feature type="transmembrane region" description="Helical" evidence="19">
    <location>
        <begin position="498"/>
        <end position="520"/>
    </location>
</feature>
<keyword evidence="9" id="KW-0418">Kinase</keyword>
<keyword evidence="25" id="KW-1185">Reference proteome</keyword>
<sequence length="902" mass="99674">MKSAGSELGWLTWPNEEGWEVVQTVVNGSLLYTYSVCNVASDTEQDNWLRTTFIQRRPDVSRVSVELRFVVRDCNSFGGSSPSCRETFGLYQGETDTDVGTNFRKSQFRKIATVAPDEVTANRGGGRADLRVNVETKSIGPLSRRGFYLAFQDLGSCVALLGLRVFYTTCPATMRSLAAFPEQVASGALTEVEGTCVKDAVVVGEAAPRMYCTAEGDWVVPVGQCLCRAGYQAVGDACKACEPGYYKSTDSSEPCEACPENTKRSSHAALLCPCQEGFFRAPTDPNSAPCSSLPSPPQNLVYTPLLTAGSLQLTWRPPADTGGRSDITYNVACERCEGGLCSPCGGRVRFEPAQTALKDPEVAVSELEPHVNYTFTVEAQSGVSQFSRKRATAGVTTVLHFTDGPRVLYLRVEDRTTSSLTLSWVVDHHEDPGELDVTTYTVLVLEKNYVQINDLLPGTKYVFRVHTLTAEGHPSSHSAELEFETLPLAESQTQNSSMVVMGAIAGGGVMLLIVAVILLLHKRRLNSHVRRRVDGDYFSCPEKLLPLKTYIDPHTYEDPCAAVLKFASEIHPSHITKQKVIGAGEFGEVYRGSLKVPGRCEVAVAIKTLKPGYTEKQRQDFLSEASIMGQFSHKNIIRLEGVVTKFKDAMIITEYMENGALDQYLRDHDGDFSSYQLVGMLNGIAAGMKYLSDMNYVHRDLAARNILVNGNLECKVSDFGLSRAIAYRKFTSASDVWSFGIVMWEVMSFGERPYWDMSNHEVMKSINEGFRLPAPMGCPSAVNQLMLQCWMQDRSKRPRFVDIVNLLEKLLRNPDVSIRLPSTSGSDGAPFRSVDEWLESIKMAQYRETFALAGIKTMEQVLHLKIEDIKNMGVRLPGHQKRIAYSILGLQDPTTALDLFAV</sequence>
<dbReference type="InterPro" id="IPR001426">
    <property type="entry name" value="Tyr_kinase_rcpt_V_CS"/>
</dbReference>
<evidence type="ECO:0000256" key="19">
    <source>
        <dbReference type="SAM" id="Phobius"/>
    </source>
</evidence>
<dbReference type="Pfam" id="PF01404">
    <property type="entry name" value="Ephrin_lbd"/>
    <property type="match status" value="1"/>
</dbReference>
<evidence type="ECO:0000259" key="21">
    <source>
        <dbReference type="PROSITE" id="PS50105"/>
    </source>
</evidence>
<dbReference type="PRINTS" id="PR00109">
    <property type="entry name" value="TYRKINASE"/>
</dbReference>
<dbReference type="Proteomes" id="UP000830375">
    <property type="component" value="Unassembled WGS sequence"/>
</dbReference>
<dbReference type="PROSITE" id="PS00791">
    <property type="entry name" value="RECEPTOR_TYR_KIN_V_2"/>
    <property type="match status" value="1"/>
</dbReference>
<dbReference type="SMART" id="SM00615">
    <property type="entry name" value="EPH_lbd"/>
    <property type="match status" value="1"/>
</dbReference>
<dbReference type="Pfam" id="PF00536">
    <property type="entry name" value="SAM_1"/>
    <property type="match status" value="1"/>
</dbReference>
<evidence type="ECO:0000256" key="16">
    <source>
        <dbReference type="ARBA" id="ARBA00023170"/>
    </source>
</evidence>
<evidence type="ECO:0000256" key="11">
    <source>
        <dbReference type="ARBA" id="ARBA00022843"/>
    </source>
</evidence>
<dbReference type="CDD" id="cd00063">
    <property type="entry name" value="FN3"/>
    <property type="match status" value="2"/>
</dbReference>
<dbReference type="InterPro" id="IPR001090">
    <property type="entry name" value="Ephrin_rcpt_lig-bd_dom"/>
</dbReference>
<dbReference type="PROSITE" id="PS00107">
    <property type="entry name" value="PROTEIN_KINASE_ATP"/>
    <property type="match status" value="1"/>
</dbReference>
<dbReference type="InterPro" id="IPR017441">
    <property type="entry name" value="Protein_kinase_ATP_BS"/>
</dbReference>
<evidence type="ECO:0000256" key="3">
    <source>
        <dbReference type="ARBA" id="ARBA00022475"/>
    </source>
</evidence>
<dbReference type="EMBL" id="JACTAM010000006">
    <property type="protein sequence ID" value="KAI2663796.1"/>
    <property type="molecule type" value="Genomic_DNA"/>
</dbReference>
<dbReference type="InterPro" id="IPR008266">
    <property type="entry name" value="Tyr_kinase_AS"/>
</dbReference>
<keyword evidence="7" id="KW-0677">Repeat</keyword>
<keyword evidence="12" id="KW-0130">Cell adhesion</keyword>
<keyword evidence="17" id="KW-0325">Glycoprotein</keyword>
<dbReference type="InterPro" id="IPR013783">
    <property type="entry name" value="Ig-like_fold"/>
</dbReference>
<keyword evidence="10 18" id="KW-0067">ATP-binding</keyword>
<evidence type="ECO:0000256" key="15">
    <source>
        <dbReference type="ARBA" id="ARBA00023137"/>
    </source>
</evidence>
<dbReference type="PIRSF" id="PIRSF000666">
    <property type="entry name" value="TyrPK_ephrin_receptor"/>
    <property type="match status" value="1"/>
</dbReference>
<dbReference type="InterPro" id="IPR001660">
    <property type="entry name" value="SAM"/>
</dbReference>
<keyword evidence="11" id="KW-0832">Ubl conjugation</keyword>
<feature type="domain" description="Eph LBD" evidence="23">
    <location>
        <begin position="1"/>
        <end position="175"/>
    </location>
</feature>
<dbReference type="SUPFAM" id="SSF47769">
    <property type="entry name" value="SAM/Pointed domain"/>
    <property type="match status" value="1"/>
</dbReference>
<dbReference type="InterPro" id="IPR011009">
    <property type="entry name" value="Kinase-like_dom_sf"/>
</dbReference>
<keyword evidence="14 19" id="KW-0472">Membrane</keyword>
<keyword evidence="3" id="KW-1003">Cell membrane</keyword>
<feature type="binding site" evidence="18">
    <location>
        <position position="607"/>
    </location>
    <ligand>
        <name>ATP</name>
        <dbReference type="ChEBI" id="CHEBI:30616"/>
    </ligand>
</feature>
<dbReference type="InterPro" id="IPR008979">
    <property type="entry name" value="Galactose-bd-like_sf"/>
</dbReference>
<dbReference type="Gene3D" id="2.60.120.260">
    <property type="entry name" value="Galactose-binding domain-like"/>
    <property type="match status" value="1"/>
</dbReference>
<dbReference type="InterPro" id="IPR000719">
    <property type="entry name" value="Prot_kinase_dom"/>
</dbReference>
<evidence type="ECO:0000259" key="20">
    <source>
        <dbReference type="PROSITE" id="PS50011"/>
    </source>
</evidence>
<dbReference type="Gene3D" id="2.60.40.10">
    <property type="entry name" value="Immunoglobulins"/>
    <property type="match status" value="2"/>
</dbReference>
<feature type="domain" description="Fibronectin type-III" evidence="22">
    <location>
        <begin position="404"/>
        <end position="488"/>
    </location>
</feature>
<keyword evidence="6 19" id="KW-0812">Transmembrane</keyword>
<dbReference type="SUPFAM" id="SSF49785">
    <property type="entry name" value="Galactose-binding domain-like"/>
    <property type="match status" value="1"/>
</dbReference>
<dbReference type="PANTHER" id="PTHR46877:SF20">
    <property type="entry name" value="RECEPTOR PROTEIN-TYROSINE KINASE"/>
    <property type="match status" value="1"/>
</dbReference>
<feature type="domain" description="Protein kinase" evidence="20">
    <location>
        <begin position="575"/>
        <end position="811"/>
    </location>
</feature>
<dbReference type="InterPro" id="IPR016257">
    <property type="entry name" value="Tyr_kinase_ephrin_rcpt"/>
</dbReference>
<dbReference type="SMART" id="SM00454">
    <property type="entry name" value="SAM"/>
    <property type="match status" value="1"/>
</dbReference>
<keyword evidence="16 24" id="KW-0675">Receptor</keyword>
<dbReference type="InterPro" id="IPR003961">
    <property type="entry name" value="FN3_dom"/>
</dbReference>
<evidence type="ECO:0000256" key="9">
    <source>
        <dbReference type="ARBA" id="ARBA00022777"/>
    </source>
</evidence>
<dbReference type="Pfam" id="PF25599">
    <property type="entry name" value="Ephrin_CRD"/>
    <property type="match status" value="1"/>
</dbReference>
<protein>
    <recommendedName>
        <fullName evidence="2">receptor protein-tyrosine kinase</fullName>
        <ecNumber evidence="2">2.7.10.1</ecNumber>
    </recommendedName>
</protein>
<dbReference type="InterPro" id="IPR020635">
    <property type="entry name" value="Tyr_kinase_cat_dom"/>
</dbReference>
<dbReference type="PROSITE" id="PS50011">
    <property type="entry name" value="PROTEIN_KINASE_DOM"/>
    <property type="match status" value="1"/>
</dbReference>
<dbReference type="PROSITE" id="PS50853">
    <property type="entry name" value="FN3"/>
    <property type="match status" value="2"/>
</dbReference>
<evidence type="ECO:0000256" key="13">
    <source>
        <dbReference type="ARBA" id="ARBA00022989"/>
    </source>
</evidence>
<dbReference type="InterPro" id="IPR001245">
    <property type="entry name" value="Ser-Thr/Tyr_kinase_cat_dom"/>
</dbReference>
<dbReference type="Gene3D" id="2.60.40.1770">
    <property type="entry name" value="ephrin a2 ectodomain"/>
    <property type="match status" value="1"/>
</dbReference>